<reference evidence="11" key="1">
    <citation type="submission" date="2021-02" db="EMBL/GenBank/DDBJ databases">
        <title>Skermanella TT6 skin isolate.</title>
        <authorList>
            <person name="Lee K."/>
            <person name="Ganzorig M."/>
        </authorList>
    </citation>
    <scope>NUCLEOTIDE SEQUENCE</scope>
    <source>
        <strain evidence="11">TT6</strain>
    </source>
</reference>
<protein>
    <recommendedName>
        <fullName evidence="2">histidine kinase</fullName>
        <ecNumber evidence="2">2.7.13.3</ecNumber>
    </recommendedName>
</protein>
<dbReference type="PROSITE" id="PS50112">
    <property type="entry name" value="PAS"/>
    <property type="match status" value="1"/>
</dbReference>
<keyword evidence="7" id="KW-0812">Transmembrane</keyword>
<feature type="coiled-coil region" evidence="6">
    <location>
        <begin position="457"/>
        <end position="484"/>
    </location>
</feature>
<dbReference type="InterPro" id="IPR001610">
    <property type="entry name" value="PAC"/>
</dbReference>
<evidence type="ECO:0000256" key="7">
    <source>
        <dbReference type="SAM" id="Phobius"/>
    </source>
</evidence>
<feature type="domain" description="PAS" evidence="9">
    <location>
        <begin position="348"/>
        <end position="395"/>
    </location>
</feature>
<dbReference type="Pfam" id="PF00512">
    <property type="entry name" value="HisKA"/>
    <property type="match status" value="1"/>
</dbReference>
<dbReference type="InterPro" id="IPR003594">
    <property type="entry name" value="HATPase_dom"/>
</dbReference>
<dbReference type="InterPro" id="IPR005467">
    <property type="entry name" value="His_kinase_dom"/>
</dbReference>
<dbReference type="SUPFAM" id="SSF55785">
    <property type="entry name" value="PYP-like sensor domain (PAS domain)"/>
    <property type="match status" value="2"/>
</dbReference>
<feature type="domain" description="PAC" evidence="10">
    <location>
        <begin position="288"/>
        <end position="340"/>
    </location>
</feature>
<dbReference type="Gene3D" id="3.30.450.20">
    <property type="entry name" value="PAS domain"/>
    <property type="match status" value="2"/>
</dbReference>
<evidence type="ECO:0000256" key="5">
    <source>
        <dbReference type="ARBA" id="ARBA00022777"/>
    </source>
</evidence>
<dbReference type="CDD" id="cd00082">
    <property type="entry name" value="HisKA"/>
    <property type="match status" value="1"/>
</dbReference>
<dbReference type="RefSeq" id="WP_201076765.1">
    <property type="nucleotide sequence ID" value="NZ_CP067420.1"/>
</dbReference>
<evidence type="ECO:0000259" key="10">
    <source>
        <dbReference type="PROSITE" id="PS50113"/>
    </source>
</evidence>
<dbReference type="PRINTS" id="PR00344">
    <property type="entry name" value="BCTRLSENSOR"/>
</dbReference>
<dbReference type="SMART" id="SM00388">
    <property type="entry name" value="HisKA"/>
    <property type="match status" value="1"/>
</dbReference>
<dbReference type="Proteomes" id="UP000595197">
    <property type="component" value="Chromosome"/>
</dbReference>
<dbReference type="CDD" id="cd16922">
    <property type="entry name" value="HATPase_EvgS-ArcB-TorS-like"/>
    <property type="match status" value="1"/>
</dbReference>
<dbReference type="SMART" id="SM00091">
    <property type="entry name" value="PAS"/>
    <property type="match status" value="2"/>
</dbReference>
<evidence type="ECO:0000256" key="1">
    <source>
        <dbReference type="ARBA" id="ARBA00000085"/>
    </source>
</evidence>
<organism evidence="11 12">
    <name type="scientific">Skermanella cutis</name>
    <dbReference type="NCBI Taxonomy" id="2775420"/>
    <lineage>
        <taxon>Bacteria</taxon>
        <taxon>Pseudomonadati</taxon>
        <taxon>Pseudomonadota</taxon>
        <taxon>Alphaproteobacteria</taxon>
        <taxon>Rhodospirillales</taxon>
        <taxon>Azospirillaceae</taxon>
        <taxon>Skermanella</taxon>
    </lineage>
</organism>
<evidence type="ECO:0000313" key="12">
    <source>
        <dbReference type="Proteomes" id="UP000595197"/>
    </source>
</evidence>
<keyword evidence="7" id="KW-1133">Transmembrane helix</keyword>
<evidence type="ECO:0000259" key="9">
    <source>
        <dbReference type="PROSITE" id="PS50112"/>
    </source>
</evidence>
<dbReference type="Gene3D" id="1.10.287.130">
    <property type="match status" value="1"/>
</dbReference>
<evidence type="ECO:0000256" key="3">
    <source>
        <dbReference type="ARBA" id="ARBA00022553"/>
    </source>
</evidence>
<dbReference type="SUPFAM" id="SSF47384">
    <property type="entry name" value="Homodimeric domain of signal transducing histidine kinase"/>
    <property type="match status" value="1"/>
</dbReference>
<dbReference type="InterPro" id="IPR004358">
    <property type="entry name" value="Sig_transdc_His_kin-like_C"/>
</dbReference>
<dbReference type="InterPro" id="IPR035965">
    <property type="entry name" value="PAS-like_dom_sf"/>
</dbReference>
<name>A0ABX7B6F2_9PROT</name>
<dbReference type="CDD" id="cd00130">
    <property type="entry name" value="PAS"/>
    <property type="match status" value="2"/>
</dbReference>
<proteinExistence type="predicted"/>
<keyword evidence="3" id="KW-0597">Phosphoprotein</keyword>
<dbReference type="InterPro" id="IPR013767">
    <property type="entry name" value="PAS_fold"/>
</dbReference>
<keyword evidence="5" id="KW-0418">Kinase</keyword>
<feature type="domain" description="PAC" evidence="10">
    <location>
        <begin position="414"/>
        <end position="466"/>
    </location>
</feature>
<feature type="domain" description="Histidine kinase" evidence="8">
    <location>
        <begin position="491"/>
        <end position="712"/>
    </location>
</feature>
<dbReference type="PROSITE" id="PS50109">
    <property type="entry name" value="HIS_KIN"/>
    <property type="match status" value="1"/>
</dbReference>
<dbReference type="Pfam" id="PF13426">
    <property type="entry name" value="PAS_9"/>
    <property type="match status" value="1"/>
</dbReference>
<dbReference type="SUPFAM" id="SSF55874">
    <property type="entry name" value="ATPase domain of HSP90 chaperone/DNA topoisomerase II/histidine kinase"/>
    <property type="match status" value="1"/>
</dbReference>
<dbReference type="InterPro" id="IPR003661">
    <property type="entry name" value="HisK_dim/P_dom"/>
</dbReference>
<dbReference type="SMART" id="SM00086">
    <property type="entry name" value="PAC"/>
    <property type="match status" value="2"/>
</dbReference>
<dbReference type="PROSITE" id="PS50113">
    <property type="entry name" value="PAC"/>
    <property type="match status" value="2"/>
</dbReference>
<dbReference type="Pfam" id="PF00989">
    <property type="entry name" value="PAS"/>
    <property type="match status" value="1"/>
</dbReference>
<dbReference type="PANTHER" id="PTHR43047">
    <property type="entry name" value="TWO-COMPONENT HISTIDINE PROTEIN KINASE"/>
    <property type="match status" value="1"/>
</dbReference>
<accession>A0ABX7B6F2</accession>
<keyword evidence="12" id="KW-1185">Reference proteome</keyword>
<dbReference type="PANTHER" id="PTHR43047:SF63">
    <property type="entry name" value="HISTIDINE KINASE"/>
    <property type="match status" value="1"/>
</dbReference>
<dbReference type="EC" id="2.7.13.3" evidence="2"/>
<keyword evidence="4" id="KW-0808">Transferase</keyword>
<comment type="catalytic activity">
    <reaction evidence="1">
        <text>ATP + protein L-histidine = ADP + protein N-phospho-L-histidine.</text>
        <dbReference type="EC" id="2.7.13.3"/>
    </reaction>
</comment>
<dbReference type="Gene3D" id="3.30.565.10">
    <property type="entry name" value="Histidine kinase-like ATPase, C-terminal domain"/>
    <property type="match status" value="1"/>
</dbReference>
<dbReference type="InterPro" id="IPR036890">
    <property type="entry name" value="HATPase_C_sf"/>
</dbReference>
<keyword evidence="7" id="KW-0472">Membrane</keyword>
<dbReference type="InterPro" id="IPR000700">
    <property type="entry name" value="PAS-assoc_C"/>
</dbReference>
<dbReference type="SMART" id="SM00387">
    <property type="entry name" value="HATPase_c"/>
    <property type="match status" value="1"/>
</dbReference>
<gene>
    <name evidence="11" type="ORF">IGS68_01345</name>
</gene>
<evidence type="ECO:0000259" key="8">
    <source>
        <dbReference type="PROSITE" id="PS50109"/>
    </source>
</evidence>
<dbReference type="InterPro" id="IPR036097">
    <property type="entry name" value="HisK_dim/P_sf"/>
</dbReference>
<evidence type="ECO:0000256" key="6">
    <source>
        <dbReference type="SAM" id="Coils"/>
    </source>
</evidence>
<evidence type="ECO:0000313" key="11">
    <source>
        <dbReference type="EMBL" id="QQP89953.1"/>
    </source>
</evidence>
<dbReference type="NCBIfam" id="TIGR00229">
    <property type="entry name" value="sensory_box"/>
    <property type="match status" value="2"/>
</dbReference>
<feature type="transmembrane region" description="Helical" evidence="7">
    <location>
        <begin position="174"/>
        <end position="198"/>
    </location>
</feature>
<dbReference type="InterPro" id="IPR000014">
    <property type="entry name" value="PAS"/>
</dbReference>
<keyword evidence="6" id="KW-0175">Coiled coil</keyword>
<sequence>MARHLPTGGCLVIFGPDGGIRSSACPRSADLALDAATLRDHAGGRITGSMGHDHVLGLIALRRSILDRRGRFLGIAQASFQAVALLGYGHTAGVEHVEILALADGDIVVGPSDMFAGQRQDVADDAVALIGGGSRGAGAIQVAERDGLIAAAAQTRVLPLLAIAATRTGETLAAWWRTVTIAALIVGVLAAGALLLLARLFHIERSRSDAISELRLKDHALAQSSNGILICRAGTDTPIAWVNHAFERNTGYTSAEVVGRNPRFMHGAEIAQPALEEIRRALRDSMPVVATVRNFRKDGSPFYNQVSIAPVCDDDGRLTHFIGIQHDVTDRILAERALEDRARFEHTLLDTIPLPVFFKDMDGVYLGANRAFEQALGLERGGIRGLRVTDIADPEIAEIYAEVDRDLRMHGGSRTFETKVRYADGSLRAAVISKAVFLNAASQRAGIIGVFSDIDEIRRREAELANLVDQRDRERARAEEANRAKSNFLACMSHELRTPLNAILGFSEIIRERSFGDDLDRYAEYAGDIHASGEHLLSLINDILDLSKIEAGKLDLAPNSLAIGPVVNSVIKLVRQRAEDHGHSLHVDLGDAAEEQLYADERAVKQILFNLLSNAIKFTPDRGRIDLACRLQAGSRMELSVSDTGIGIPADRLLTVLQPFERIDSAYTRGQEGTGLGLSLVDALVKGHGGTLAIDSTVDVGTRVRVTLPTVKQASGMAA</sequence>
<evidence type="ECO:0000256" key="4">
    <source>
        <dbReference type="ARBA" id="ARBA00022679"/>
    </source>
</evidence>
<dbReference type="EMBL" id="CP067420">
    <property type="protein sequence ID" value="QQP89953.1"/>
    <property type="molecule type" value="Genomic_DNA"/>
</dbReference>
<evidence type="ECO:0000256" key="2">
    <source>
        <dbReference type="ARBA" id="ARBA00012438"/>
    </source>
</evidence>
<dbReference type="Pfam" id="PF02518">
    <property type="entry name" value="HATPase_c"/>
    <property type="match status" value="1"/>
</dbReference>